<accession>A0A9X6NE24</accession>
<name>A0A9X6NE24_HYPEX</name>
<keyword evidence="3" id="KW-1185">Reference proteome</keyword>
<feature type="region of interest" description="Disordered" evidence="1">
    <location>
        <begin position="1"/>
        <end position="70"/>
    </location>
</feature>
<evidence type="ECO:0000256" key="1">
    <source>
        <dbReference type="SAM" id="MobiDB-lite"/>
    </source>
</evidence>
<evidence type="ECO:0000313" key="2">
    <source>
        <dbReference type="EMBL" id="OWA52440.1"/>
    </source>
</evidence>
<organism evidence="2 3">
    <name type="scientific">Hypsibius exemplaris</name>
    <name type="common">Freshwater tardigrade</name>
    <dbReference type="NCBI Taxonomy" id="2072580"/>
    <lineage>
        <taxon>Eukaryota</taxon>
        <taxon>Metazoa</taxon>
        <taxon>Ecdysozoa</taxon>
        <taxon>Tardigrada</taxon>
        <taxon>Eutardigrada</taxon>
        <taxon>Parachela</taxon>
        <taxon>Hypsibioidea</taxon>
        <taxon>Hypsibiidae</taxon>
        <taxon>Hypsibius</taxon>
    </lineage>
</organism>
<gene>
    <name evidence="2" type="ORF">BV898_16894</name>
</gene>
<dbReference type="EMBL" id="MTYJ01000268">
    <property type="protein sequence ID" value="OWA52440.1"/>
    <property type="molecule type" value="Genomic_DNA"/>
</dbReference>
<reference evidence="3" key="1">
    <citation type="submission" date="2017-01" db="EMBL/GenBank/DDBJ databases">
        <title>Comparative genomics of anhydrobiosis in the tardigrade Hypsibius dujardini.</title>
        <authorList>
            <person name="Yoshida Y."/>
            <person name="Koutsovoulos G."/>
            <person name="Laetsch D."/>
            <person name="Stevens L."/>
            <person name="Kumar S."/>
            <person name="Horikawa D."/>
            <person name="Ishino K."/>
            <person name="Komine S."/>
            <person name="Tomita M."/>
            <person name="Blaxter M."/>
            <person name="Arakawa K."/>
        </authorList>
    </citation>
    <scope>NUCLEOTIDE SEQUENCE [LARGE SCALE GENOMIC DNA]</scope>
    <source>
        <strain evidence="3">Z151</strain>
    </source>
</reference>
<dbReference type="AlphaFoldDB" id="A0A9X6NE24"/>
<protein>
    <submittedName>
        <fullName evidence="2">Uncharacterized protein</fullName>
    </submittedName>
</protein>
<proteinExistence type="predicted"/>
<dbReference type="Proteomes" id="UP000192578">
    <property type="component" value="Unassembled WGS sequence"/>
</dbReference>
<feature type="compositionally biased region" description="Low complexity" evidence="1">
    <location>
        <begin position="30"/>
        <end position="43"/>
    </location>
</feature>
<comment type="caution">
    <text evidence="2">The sequence shown here is derived from an EMBL/GenBank/DDBJ whole genome shotgun (WGS) entry which is preliminary data.</text>
</comment>
<evidence type="ECO:0000313" key="3">
    <source>
        <dbReference type="Proteomes" id="UP000192578"/>
    </source>
</evidence>
<sequence>MPTLTDPFVGSAKCKLKSPAKPKGQVLDGSSGVESASTSSETTHSQETRATGKDSLNTSDLAKKTGKRGRLSESLVWNYFRFDTEKQTSLCLTCPKEITEF</sequence>